<reference evidence="1" key="1">
    <citation type="submission" date="2014-11" db="EMBL/GenBank/DDBJ databases">
        <authorList>
            <person name="Amaro Gonzalez C."/>
        </authorList>
    </citation>
    <scope>NUCLEOTIDE SEQUENCE</scope>
</reference>
<proteinExistence type="predicted"/>
<sequence length="30" mass="3333">MDVNWDGAWSSAILQENPFFGYVPTVTSVT</sequence>
<dbReference type="EMBL" id="GBXM01062473">
    <property type="protein sequence ID" value="JAH46104.1"/>
    <property type="molecule type" value="Transcribed_RNA"/>
</dbReference>
<name>A0A0E9SXL5_ANGAN</name>
<organism evidence="1">
    <name type="scientific">Anguilla anguilla</name>
    <name type="common">European freshwater eel</name>
    <name type="synonym">Muraena anguilla</name>
    <dbReference type="NCBI Taxonomy" id="7936"/>
    <lineage>
        <taxon>Eukaryota</taxon>
        <taxon>Metazoa</taxon>
        <taxon>Chordata</taxon>
        <taxon>Craniata</taxon>
        <taxon>Vertebrata</taxon>
        <taxon>Euteleostomi</taxon>
        <taxon>Actinopterygii</taxon>
        <taxon>Neopterygii</taxon>
        <taxon>Teleostei</taxon>
        <taxon>Anguilliformes</taxon>
        <taxon>Anguillidae</taxon>
        <taxon>Anguilla</taxon>
    </lineage>
</organism>
<accession>A0A0E9SXL5</accession>
<evidence type="ECO:0000313" key="1">
    <source>
        <dbReference type="EMBL" id="JAH46104.1"/>
    </source>
</evidence>
<protein>
    <submittedName>
        <fullName evidence="1">Uncharacterized protein</fullName>
    </submittedName>
</protein>
<reference evidence="1" key="2">
    <citation type="journal article" date="2015" name="Fish Shellfish Immunol.">
        <title>Early steps in the European eel (Anguilla anguilla)-Vibrio vulnificus interaction in the gills: Role of the RtxA13 toxin.</title>
        <authorList>
            <person name="Callol A."/>
            <person name="Pajuelo D."/>
            <person name="Ebbesson L."/>
            <person name="Teles M."/>
            <person name="MacKenzie S."/>
            <person name="Amaro C."/>
        </authorList>
    </citation>
    <scope>NUCLEOTIDE SEQUENCE</scope>
</reference>
<dbReference type="AlphaFoldDB" id="A0A0E9SXL5"/>